<dbReference type="AlphaFoldDB" id="A0A5C3MAF3"/>
<dbReference type="STRING" id="68775.A0A5C3MAF3"/>
<dbReference type="Proteomes" id="UP000308652">
    <property type="component" value="Unassembled WGS sequence"/>
</dbReference>
<sequence length="528" mass="59659">MRWTAPPDRREISLVLFALTVFLLAYNLEASLELLGVDPEASRSVVFNRIVLGRTKVLGKDGRKPHAWRDPLERDIYGDFGWDEGHAAGDGEERSQPKGNGRHGAMWIGREAVGPLLGPKLGKTTVDQGLIWWSEDIPKTSVVKHVPGFSVMDNVFLMNGTLYFVTDDVASFPNLEEIVVCLGTGYAEWEVISTTEARKKLGGYGGFIRGVSFIANDFDSHNSTLLALWRTYASLDPSIDASGRTTLATPERLIIPHKRFFTDANPEFSEYWIRRARYDTGYHPYTAKAAFPYLTTLYFEDLEDYMHIAVPWLLERVVISDRQAASGSHLLEAGQPVYSPPFKLEASEHWWEPVRLSMAKFFGVEDEGRWDKKVVTYLHNQAAERGARLETANHEALVKALREMGKWHGYEVNVVATTTLETDWNERMEAIVKSTVVLGPYGHHLFDTMFMRRTPHSTLMEFFPEETFVRDEELVVGSIGLKYVAWWNSRKFTTDDLPPVGDSGHDRGAIKVDTDAVVRAVHEILSSS</sequence>
<dbReference type="EMBL" id="ML213604">
    <property type="protein sequence ID" value="TFK38131.1"/>
    <property type="molecule type" value="Genomic_DNA"/>
</dbReference>
<protein>
    <submittedName>
        <fullName evidence="1">Uncharacterized protein</fullName>
    </submittedName>
</protein>
<keyword evidence="2" id="KW-1185">Reference proteome</keyword>
<name>A0A5C3MAF3_9AGAR</name>
<evidence type="ECO:0000313" key="2">
    <source>
        <dbReference type="Proteomes" id="UP000308652"/>
    </source>
</evidence>
<dbReference type="OrthoDB" id="529273at2759"/>
<organism evidence="1 2">
    <name type="scientific">Crucibulum laeve</name>
    <dbReference type="NCBI Taxonomy" id="68775"/>
    <lineage>
        <taxon>Eukaryota</taxon>
        <taxon>Fungi</taxon>
        <taxon>Dikarya</taxon>
        <taxon>Basidiomycota</taxon>
        <taxon>Agaricomycotina</taxon>
        <taxon>Agaricomycetes</taxon>
        <taxon>Agaricomycetidae</taxon>
        <taxon>Agaricales</taxon>
        <taxon>Agaricineae</taxon>
        <taxon>Nidulariaceae</taxon>
        <taxon>Crucibulum</taxon>
    </lineage>
</organism>
<evidence type="ECO:0000313" key="1">
    <source>
        <dbReference type="EMBL" id="TFK38131.1"/>
    </source>
</evidence>
<proteinExistence type="predicted"/>
<gene>
    <name evidence="1" type="ORF">BDQ12DRAFT_684016</name>
</gene>
<reference evidence="1 2" key="1">
    <citation type="journal article" date="2019" name="Nat. Ecol. Evol.">
        <title>Megaphylogeny resolves global patterns of mushroom evolution.</title>
        <authorList>
            <person name="Varga T."/>
            <person name="Krizsan K."/>
            <person name="Foldi C."/>
            <person name="Dima B."/>
            <person name="Sanchez-Garcia M."/>
            <person name="Sanchez-Ramirez S."/>
            <person name="Szollosi G.J."/>
            <person name="Szarkandi J.G."/>
            <person name="Papp V."/>
            <person name="Albert L."/>
            <person name="Andreopoulos W."/>
            <person name="Angelini C."/>
            <person name="Antonin V."/>
            <person name="Barry K.W."/>
            <person name="Bougher N.L."/>
            <person name="Buchanan P."/>
            <person name="Buyck B."/>
            <person name="Bense V."/>
            <person name="Catcheside P."/>
            <person name="Chovatia M."/>
            <person name="Cooper J."/>
            <person name="Damon W."/>
            <person name="Desjardin D."/>
            <person name="Finy P."/>
            <person name="Geml J."/>
            <person name="Haridas S."/>
            <person name="Hughes K."/>
            <person name="Justo A."/>
            <person name="Karasinski D."/>
            <person name="Kautmanova I."/>
            <person name="Kiss B."/>
            <person name="Kocsube S."/>
            <person name="Kotiranta H."/>
            <person name="LaButti K.M."/>
            <person name="Lechner B.E."/>
            <person name="Liimatainen K."/>
            <person name="Lipzen A."/>
            <person name="Lukacs Z."/>
            <person name="Mihaltcheva S."/>
            <person name="Morgado L.N."/>
            <person name="Niskanen T."/>
            <person name="Noordeloos M.E."/>
            <person name="Ohm R.A."/>
            <person name="Ortiz-Santana B."/>
            <person name="Ovrebo C."/>
            <person name="Racz N."/>
            <person name="Riley R."/>
            <person name="Savchenko A."/>
            <person name="Shiryaev A."/>
            <person name="Soop K."/>
            <person name="Spirin V."/>
            <person name="Szebenyi C."/>
            <person name="Tomsovsky M."/>
            <person name="Tulloss R.E."/>
            <person name="Uehling J."/>
            <person name="Grigoriev I.V."/>
            <person name="Vagvolgyi C."/>
            <person name="Papp T."/>
            <person name="Martin F.M."/>
            <person name="Miettinen O."/>
            <person name="Hibbett D.S."/>
            <person name="Nagy L.G."/>
        </authorList>
    </citation>
    <scope>NUCLEOTIDE SEQUENCE [LARGE SCALE GENOMIC DNA]</scope>
    <source>
        <strain evidence="1 2">CBS 166.37</strain>
    </source>
</reference>
<accession>A0A5C3MAF3</accession>